<evidence type="ECO:0000256" key="2">
    <source>
        <dbReference type="ARBA" id="ARBA00023125"/>
    </source>
</evidence>
<feature type="domain" description="HTH arsR-type" evidence="4">
    <location>
        <begin position="2"/>
        <end position="99"/>
    </location>
</feature>
<sequence length="100" mass="10891">MSHEVDIDSWAGTFKILGDPTRLALLAAIHYAGQNTLTVSELAEETGLRVATASAALRAMENNGTVKSQRDGRRIYYGIANDDVHELLHWIGSGHKVSDD</sequence>
<dbReference type="Gene3D" id="1.10.10.10">
    <property type="entry name" value="Winged helix-like DNA-binding domain superfamily/Winged helix DNA-binding domain"/>
    <property type="match status" value="1"/>
</dbReference>
<dbReference type="PANTHER" id="PTHR33154:SF33">
    <property type="entry name" value="TRANSCRIPTIONAL REPRESSOR SDPR"/>
    <property type="match status" value="1"/>
</dbReference>
<dbReference type="PRINTS" id="PR00778">
    <property type="entry name" value="HTHARSR"/>
</dbReference>
<dbReference type="SUPFAM" id="SSF46785">
    <property type="entry name" value="Winged helix' DNA-binding domain"/>
    <property type="match status" value="1"/>
</dbReference>
<dbReference type="InterPro" id="IPR001845">
    <property type="entry name" value="HTH_ArsR_DNA-bd_dom"/>
</dbReference>
<evidence type="ECO:0000313" key="5">
    <source>
        <dbReference type="EMBL" id="QQB45966.1"/>
    </source>
</evidence>
<dbReference type="InterPro" id="IPR036388">
    <property type="entry name" value="WH-like_DNA-bd_sf"/>
</dbReference>
<dbReference type="InterPro" id="IPR051081">
    <property type="entry name" value="HTH_MetalResp_TranReg"/>
</dbReference>
<proteinExistence type="predicted"/>
<name>A0A7T4EEN0_9CORY</name>
<keyword evidence="3" id="KW-0804">Transcription</keyword>
<dbReference type="GeneID" id="92759795"/>
<protein>
    <submittedName>
        <fullName evidence="5">Winged helix-turn-helix transcriptional regulator</fullName>
    </submittedName>
</protein>
<dbReference type="RefSeq" id="WP_005392121.1">
    <property type="nucleotide sequence ID" value="NZ_CP066007.1"/>
</dbReference>
<keyword evidence="2" id="KW-0238">DNA-binding</keyword>
<accession>A0A7T4EEN0</accession>
<dbReference type="InterPro" id="IPR011991">
    <property type="entry name" value="ArsR-like_HTH"/>
</dbReference>
<dbReference type="InterPro" id="IPR036390">
    <property type="entry name" value="WH_DNA-bd_sf"/>
</dbReference>
<evidence type="ECO:0000256" key="1">
    <source>
        <dbReference type="ARBA" id="ARBA00023015"/>
    </source>
</evidence>
<evidence type="ECO:0000313" key="7">
    <source>
        <dbReference type="Proteomes" id="UP000596145"/>
    </source>
</evidence>
<dbReference type="PANTHER" id="PTHR33154">
    <property type="entry name" value="TRANSCRIPTIONAL REGULATOR, ARSR FAMILY"/>
    <property type="match status" value="1"/>
</dbReference>
<dbReference type="GO" id="GO:0003700">
    <property type="term" value="F:DNA-binding transcription factor activity"/>
    <property type="evidence" value="ECO:0007669"/>
    <property type="project" value="InterPro"/>
</dbReference>
<dbReference type="GO" id="GO:0003677">
    <property type="term" value="F:DNA binding"/>
    <property type="evidence" value="ECO:0007669"/>
    <property type="project" value="UniProtKB-KW"/>
</dbReference>
<dbReference type="SMART" id="SM00418">
    <property type="entry name" value="HTH_ARSR"/>
    <property type="match status" value="1"/>
</dbReference>
<organism evidence="5 7">
    <name type="scientific">Corynebacterium glucuronolyticum</name>
    <dbReference type="NCBI Taxonomy" id="39791"/>
    <lineage>
        <taxon>Bacteria</taxon>
        <taxon>Bacillati</taxon>
        <taxon>Actinomycetota</taxon>
        <taxon>Actinomycetes</taxon>
        <taxon>Mycobacteriales</taxon>
        <taxon>Corynebacteriaceae</taxon>
        <taxon>Corynebacterium</taxon>
    </lineage>
</organism>
<dbReference type="PROSITE" id="PS50987">
    <property type="entry name" value="HTH_ARSR_2"/>
    <property type="match status" value="1"/>
</dbReference>
<dbReference type="Pfam" id="PF12802">
    <property type="entry name" value="MarR_2"/>
    <property type="match status" value="1"/>
</dbReference>
<dbReference type="EMBL" id="CP066007">
    <property type="protein sequence ID" value="QQB45966.1"/>
    <property type="molecule type" value="Genomic_DNA"/>
</dbReference>
<dbReference type="EMBL" id="CP069534">
    <property type="protein sequence ID" value="QRP71521.1"/>
    <property type="molecule type" value="Genomic_DNA"/>
</dbReference>
<evidence type="ECO:0000259" key="4">
    <source>
        <dbReference type="PROSITE" id="PS50987"/>
    </source>
</evidence>
<gene>
    <name evidence="5" type="ORF">I6I10_10925</name>
    <name evidence="6" type="ORF">I6J21_05195</name>
</gene>
<evidence type="ECO:0000256" key="3">
    <source>
        <dbReference type="ARBA" id="ARBA00023163"/>
    </source>
</evidence>
<dbReference type="NCBIfam" id="NF033788">
    <property type="entry name" value="HTH_metalloreg"/>
    <property type="match status" value="1"/>
</dbReference>
<reference evidence="5 7" key="1">
    <citation type="submission" date="2020-12" db="EMBL/GenBank/DDBJ databases">
        <title>FDA dAtabase for Regulatory Grade micrObial Sequences (FDA-ARGOS): Supporting development and validation of Infectious Disease Dx tests.</title>
        <authorList>
            <person name="Sproer C."/>
            <person name="Gronow S."/>
            <person name="Severitt S."/>
            <person name="Schroder I."/>
            <person name="Tallon L."/>
            <person name="Sadzewicz L."/>
            <person name="Zhao X."/>
            <person name="Boylan J."/>
            <person name="Ott S."/>
            <person name="Bowen H."/>
            <person name="Vavikolanu K."/>
            <person name="Mehta A."/>
            <person name="Aluvathingal J."/>
            <person name="Nadendla S."/>
            <person name="Lowell S."/>
            <person name="Myers T."/>
            <person name="Yan Y."/>
            <person name="Sichtig H."/>
        </authorList>
    </citation>
    <scope>NUCLEOTIDE SEQUENCE [LARGE SCALE GENOMIC DNA]</scope>
    <source>
        <strain evidence="5 7">FDAARGOS_1053</strain>
        <strain evidence="6">FDAARGOS_1191</strain>
    </source>
</reference>
<dbReference type="Proteomes" id="UP000596145">
    <property type="component" value="Chromosome"/>
</dbReference>
<keyword evidence="1" id="KW-0805">Transcription regulation</keyword>
<dbReference type="InterPro" id="IPR000835">
    <property type="entry name" value="HTH_MarR-typ"/>
</dbReference>
<dbReference type="CDD" id="cd00090">
    <property type="entry name" value="HTH_ARSR"/>
    <property type="match status" value="1"/>
</dbReference>
<evidence type="ECO:0000313" key="6">
    <source>
        <dbReference type="EMBL" id="QRP71521.1"/>
    </source>
</evidence>
<dbReference type="AlphaFoldDB" id="A0A7T4EEN0"/>
<dbReference type="OrthoDB" id="9810923at2"/>
<dbReference type="Proteomes" id="UP000617681">
    <property type="component" value="Chromosome"/>
</dbReference>